<keyword evidence="3" id="KW-1185">Reference proteome</keyword>
<evidence type="ECO:0000256" key="1">
    <source>
        <dbReference type="SAM" id="MobiDB-lite"/>
    </source>
</evidence>
<evidence type="ECO:0000313" key="2">
    <source>
        <dbReference type="EMBL" id="SKA17760.1"/>
    </source>
</evidence>
<gene>
    <name evidence="2" type="ORF">SAMN02745126_04004</name>
</gene>
<name>A0A1T4RP35_9HYPH</name>
<dbReference type="Proteomes" id="UP000190092">
    <property type="component" value="Unassembled WGS sequence"/>
</dbReference>
<feature type="region of interest" description="Disordered" evidence="1">
    <location>
        <begin position="280"/>
        <end position="299"/>
    </location>
</feature>
<dbReference type="STRING" id="225324.SAMN02745126_04004"/>
<reference evidence="3" key="1">
    <citation type="submission" date="2017-02" db="EMBL/GenBank/DDBJ databases">
        <authorList>
            <person name="Varghese N."/>
            <person name="Submissions S."/>
        </authorList>
    </citation>
    <scope>NUCLEOTIDE SEQUENCE [LARGE SCALE GENOMIC DNA]</scope>
    <source>
        <strain evidence="3">ATCC 27094</strain>
    </source>
</reference>
<sequence>MIVRGSVPSLIQGISQQVPSLRQPGYLDDAENMYGTIIEGLSRRPGGDHVTTFAGLTNPVAHHWFLRDANNRFKIVVDGGQLKIWDFNGSLRTVTAPDGWDYISGASSLGFVTIKDYTFIWDRGKTVQMTTDVEPQENSAAVVWLRQGNYNTQYTVNVGYPANAPTWYSASYITSATDSGTIKLTSIISQLYGSLSLPAGFSKGYVNNSLLINRADQQDFIVTVSDNATGQDIVAVRSSVEKTTDLPTIALVGQHVTIKGDLTSDIDDWYARFVPTSPTGTGLQPGGWQESAKPGTSTTFDASTMPHVLTFNADGTFTFRKATWGTRVAGDETNDPKPSFVGAQITDIRAIKGRLGLLTSVGTMVCSRPDDEFNFWIKSAQQLTDGDPIDIAPDYPKSFVLKGAAEFQAGLVLLADEVQFLVTDGGTFGPLTVATKPLSAYNLQVQNGLLPLQQDRIVCALKRTNSTGLQSFLAPTGSLASMVFDEASAEVPTLLPGNVEWIAGSSTENVVVIKVDGDSNRLYVYKESTDSGKVIQSAWIPWRFINRTPIAGTFIDADFYVVLRDSNNVYTMERYSLRPFERDQITWPIYLDRRVALTTDAFTAVGGSTTVTLPWTATLGEDVYYVPTQGPQAGAVFKASAKGPNSATFPGLFSGPGVVGVGAPSFATVGTLYWRKYIMGGGIENVTNGVLQILRGKVSYAESGPFFINVIHTDRADPFQELVGVPLFGDGGYQSPLDLLGGSQDFPVGQINDRVKIQFSSGESPMPMRIGSFEWVGDMNLTARPL</sequence>
<dbReference type="AlphaFoldDB" id="A0A1T4RP35"/>
<dbReference type="EMBL" id="FUWJ01000005">
    <property type="protein sequence ID" value="SKA17760.1"/>
    <property type="molecule type" value="Genomic_DNA"/>
</dbReference>
<accession>A0A1T4RP35</accession>
<evidence type="ECO:0000313" key="3">
    <source>
        <dbReference type="Proteomes" id="UP000190092"/>
    </source>
</evidence>
<protein>
    <submittedName>
        <fullName evidence="2">Uncharacterized protein</fullName>
    </submittedName>
</protein>
<proteinExistence type="predicted"/>
<dbReference type="InterPro" id="IPR058003">
    <property type="entry name" value="Phage_gp12"/>
</dbReference>
<dbReference type="Pfam" id="PF25675">
    <property type="entry name" value="Phage_nozzle"/>
    <property type="match status" value="1"/>
</dbReference>
<organism evidence="2 3">
    <name type="scientific">Enhydrobacter aerosaccus</name>
    <dbReference type="NCBI Taxonomy" id="225324"/>
    <lineage>
        <taxon>Bacteria</taxon>
        <taxon>Pseudomonadati</taxon>
        <taxon>Pseudomonadota</taxon>
        <taxon>Alphaproteobacteria</taxon>
        <taxon>Hyphomicrobiales</taxon>
        <taxon>Enhydrobacter</taxon>
    </lineage>
</organism>